<dbReference type="InterPro" id="IPR029063">
    <property type="entry name" value="SAM-dependent_MTases_sf"/>
</dbReference>
<gene>
    <name evidence="1" type="ORF">FY036_17350</name>
</gene>
<comment type="caution">
    <text evidence="1">The sequence shown here is derived from an EMBL/GenBank/DDBJ whole genome shotgun (WGS) entry which is preliminary data.</text>
</comment>
<proteinExistence type="predicted"/>
<evidence type="ECO:0000313" key="1">
    <source>
        <dbReference type="EMBL" id="TYR30485.1"/>
    </source>
</evidence>
<protein>
    <recommendedName>
        <fullName evidence="3">FkbM family methyltransferase</fullName>
    </recommendedName>
</protein>
<dbReference type="AlphaFoldDB" id="A0A5D4GT80"/>
<accession>A0A5D4GT80</accession>
<dbReference type="RefSeq" id="WP_148916023.1">
    <property type="nucleotide sequence ID" value="NZ_VSZS01000066.1"/>
</dbReference>
<name>A0A5D4GT80_9HYPH</name>
<dbReference type="Proteomes" id="UP000323258">
    <property type="component" value="Unassembled WGS sequence"/>
</dbReference>
<evidence type="ECO:0000313" key="2">
    <source>
        <dbReference type="Proteomes" id="UP000323258"/>
    </source>
</evidence>
<dbReference type="EMBL" id="VSZS01000066">
    <property type="protein sequence ID" value="TYR30485.1"/>
    <property type="molecule type" value="Genomic_DNA"/>
</dbReference>
<sequence>MAGLIESLEKAITKLYRKRIARRLYEQSSKAVERGPFKGMKLIAFSHISSAPLALKLFGLYEQEVVAFLTSLKDRDTLINLGAGDGYYSVGLIRAGIVKRALSFEIDEKGRRAIADNAAQNGVAGSVSIFGAADAGLLDTLTAEGVDPASTILLCDIEGAEFDVIDDPLVAALQGVAFAIELHDFRFADGARRLEALTARLSQTHDVEIVKAGPADWSGIAELEALHDNARALVTSDGRKKLGLWLFARPKTV</sequence>
<dbReference type="Gene3D" id="3.40.50.150">
    <property type="entry name" value="Vaccinia Virus protein VP39"/>
    <property type="match status" value="1"/>
</dbReference>
<dbReference type="SUPFAM" id="SSF53335">
    <property type="entry name" value="S-adenosyl-L-methionine-dependent methyltransferases"/>
    <property type="match status" value="1"/>
</dbReference>
<evidence type="ECO:0008006" key="3">
    <source>
        <dbReference type="Google" id="ProtNLM"/>
    </source>
</evidence>
<dbReference type="OrthoDB" id="7343073at2"/>
<reference evidence="1 2" key="1">
    <citation type="submission" date="2019-08" db="EMBL/GenBank/DDBJ databases">
        <authorList>
            <person name="Seo Y.L."/>
        </authorList>
    </citation>
    <scope>NUCLEOTIDE SEQUENCE [LARGE SCALE GENOMIC DNA]</scope>
    <source>
        <strain evidence="1 2">MaA-C15</strain>
    </source>
</reference>
<organism evidence="1 2">
    <name type="scientific">Neoaquamicrobium microcysteis</name>
    <dbReference type="NCBI Taxonomy" id="2682781"/>
    <lineage>
        <taxon>Bacteria</taxon>
        <taxon>Pseudomonadati</taxon>
        <taxon>Pseudomonadota</taxon>
        <taxon>Alphaproteobacteria</taxon>
        <taxon>Hyphomicrobiales</taxon>
        <taxon>Phyllobacteriaceae</taxon>
        <taxon>Neoaquamicrobium</taxon>
    </lineage>
</organism>
<keyword evidence="2" id="KW-1185">Reference proteome</keyword>
<reference evidence="1 2" key="2">
    <citation type="submission" date="2019-09" db="EMBL/GenBank/DDBJ databases">
        <title>Mesorhizobium sp. MaA-C15 isolated from Microcystis aeruginosa.</title>
        <authorList>
            <person name="Jeong S.E."/>
            <person name="Jin H.M."/>
            <person name="Jeon C.O."/>
        </authorList>
    </citation>
    <scope>NUCLEOTIDE SEQUENCE [LARGE SCALE GENOMIC DNA]</scope>
    <source>
        <strain evidence="1 2">MaA-C15</strain>
    </source>
</reference>